<evidence type="ECO:0000256" key="2">
    <source>
        <dbReference type="ARBA" id="ARBA00022723"/>
    </source>
</evidence>
<dbReference type="GO" id="GO:0005829">
    <property type="term" value="C:cytosol"/>
    <property type="evidence" value="ECO:0007669"/>
    <property type="project" value="TreeGrafter"/>
</dbReference>
<dbReference type="Proteomes" id="UP000239181">
    <property type="component" value="Unassembled WGS sequence"/>
</dbReference>
<feature type="domain" description="Enoyl reductase (ER)" evidence="7">
    <location>
        <begin position="10"/>
        <end position="363"/>
    </location>
</feature>
<evidence type="ECO:0000313" key="8">
    <source>
        <dbReference type="EMBL" id="PRD12886.1"/>
    </source>
</evidence>
<gene>
    <name evidence="8" type="ORF">CQW29_24185</name>
</gene>
<dbReference type="SMART" id="SM00829">
    <property type="entry name" value="PKS_ER"/>
    <property type="match status" value="1"/>
</dbReference>
<evidence type="ECO:0000256" key="3">
    <source>
        <dbReference type="ARBA" id="ARBA00022833"/>
    </source>
</evidence>
<dbReference type="CDD" id="cd08278">
    <property type="entry name" value="benzyl_alcohol_DH"/>
    <property type="match status" value="1"/>
</dbReference>
<dbReference type="FunFam" id="3.40.50.720:FF:000003">
    <property type="entry name" value="S-(hydroxymethyl)glutathione dehydrogenase"/>
    <property type="match status" value="1"/>
</dbReference>
<dbReference type="SUPFAM" id="SSF50129">
    <property type="entry name" value="GroES-like"/>
    <property type="match status" value="1"/>
</dbReference>
<dbReference type="GO" id="GO:0046294">
    <property type="term" value="P:formaldehyde catabolic process"/>
    <property type="evidence" value="ECO:0007669"/>
    <property type="project" value="TreeGrafter"/>
</dbReference>
<dbReference type="PROSITE" id="PS00059">
    <property type="entry name" value="ADH_ZINC"/>
    <property type="match status" value="1"/>
</dbReference>
<keyword evidence="2 6" id="KW-0479">Metal-binding</keyword>
<sequence length="371" mass="39193">MNVTAAVINQTNAPYQLEELQLSHLQPDEVKVKVVASGICHSDEAVRVGDGPYTFPAVLGHEGAGIVEEVGSAVKGVKPGDHVVMSYAWCGHCPQCRHGHPSLCHDWIPLNEGGFRPDGSAIFSKKDGTPVANFFSQSSFATHTLTKFHNLIVLDKKMDLRLAAPLGCGLLTGAGTVFNGLKPAAGSTIAIFGTGAVGLGAMMAAKIAGCKTIVAVDIHDSRLELARSLGATHTINSKQQDALAVIKSLTQNDGVSASVDTTGQSAVMKTALDVLAIGGTLAPVAVTRHDISFNTMRDLVASSRRMIGVLMGDAVPQTSIPQLIDYHQRGLFPIEKLVKFYDFSDINQASQDSASGATIKPVLILDKSYRP</sequence>
<reference evidence="8 9" key="1">
    <citation type="submission" date="2017-10" db="EMBL/GenBank/DDBJ databases">
        <title>Draft genome of two endophytic bacteria isolated from 'guarana' Paullinia cupana (Mart.) Ducke.</title>
        <authorList>
            <person name="Siqueira K.A."/>
            <person name="Liotti R.G."/>
            <person name="Mendes T.A."/>
            <person name="Soares M.A."/>
        </authorList>
    </citation>
    <scope>NUCLEOTIDE SEQUENCE [LARGE SCALE GENOMIC DNA]</scope>
    <source>
        <strain evidence="8 9">342</strain>
    </source>
</reference>
<evidence type="ECO:0000256" key="4">
    <source>
        <dbReference type="ARBA" id="ARBA00023002"/>
    </source>
</evidence>
<dbReference type="Pfam" id="PF08240">
    <property type="entry name" value="ADH_N"/>
    <property type="match status" value="1"/>
</dbReference>
<dbReference type="GO" id="GO:0051903">
    <property type="term" value="F:S-(hydroxymethyl)glutathione dehydrogenase [NAD(P)+] activity"/>
    <property type="evidence" value="ECO:0007669"/>
    <property type="project" value="TreeGrafter"/>
</dbReference>
<dbReference type="RefSeq" id="WP_105595295.1">
    <property type="nucleotide sequence ID" value="NZ_PDET01000025.1"/>
</dbReference>
<dbReference type="InterPro" id="IPR036291">
    <property type="entry name" value="NAD(P)-bd_dom_sf"/>
</dbReference>
<keyword evidence="3 6" id="KW-0862">Zinc</keyword>
<evidence type="ECO:0000256" key="1">
    <source>
        <dbReference type="ARBA" id="ARBA00001947"/>
    </source>
</evidence>
<dbReference type="AlphaFoldDB" id="A0A2S9I517"/>
<name>A0A2S9I517_9GAMM</name>
<dbReference type="Pfam" id="PF00107">
    <property type="entry name" value="ADH_zinc_N"/>
    <property type="match status" value="1"/>
</dbReference>
<dbReference type="EMBL" id="PDET01000025">
    <property type="protein sequence ID" value="PRD12886.1"/>
    <property type="molecule type" value="Genomic_DNA"/>
</dbReference>
<dbReference type="Gene3D" id="3.40.50.720">
    <property type="entry name" value="NAD(P)-binding Rossmann-like Domain"/>
    <property type="match status" value="1"/>
</dbReference>
<accession>A0A2S9I517</accession>
<dbReference type="PANTHER" id="PTHR43880:SF12">
    <property type="entry name" value="ALCOHOL DEHYDROGENASE CLASS-3"/>
    <property type="match status" value="1"/>
</dbReference>
<keyword evidence="5" id="KW-0520">NAD</keyword>
<comment type="caution">
    <text evidence="8">The sequence shown here is derived from an EMBL/GenBank/DDBJ whole genome shotgun (WGS) entry which is preliminary data.</text>
</comment>
<evidence type="ECO:0000256" key="6">
    <source>
        <dbReference type="RuleBase" id="RU361277"/>
    </source>
</evidence>
<dbReference type="GO" id="GO:0008270">
    <property type="term" value="F:zinc ion binding"/>
    <property type="evidence" value="ECO:0007669"/>
    <property type="project" value="InterPro"/>
</dbReference>
<dbReference type="InterPro" id="IPR011032">
    <property type="entry name" value="GroES-like_sf"/>
</dbReference>
<comment type="cofactor">
    <cofactor evidence="1 6">
        <name>Zn(2+)</name>
        <dbReference type="ChEBI" id="CHEBI:29105"/>
    </cofactor>
</comment>
<comment type="similarity">
    <text evidence="6">Belongs to the zinc-containing alcohol dehydrogenase family.</text>
</comment>
<protein>
    <submittedName>
        <fullName evidence="8">Aryl-alcohol dehydrogenase</fullName>
    </submittedName>
</protein>
<proteinExistence type="inferred from homology"/>
<keyword evidence="4" id="KW-0560">Oxidoreductase</keyword>
<dbReference type="PANTHER" id="PTHR43880">
    <property type="entry name" value="ALCOHOL DEHYDROGENASE"/>
    <property type="match status" value="1"/>
</dbReference>
<evidence type="ECO:0000259" key="7">
    <source>
        <dbReference type="SMART" id="SM00829"/>
    </source>
</evidence>
<dbReference type="InterPro" id="IPR020843">
    <property type="entry name" value="ER"/>
</dbReference>
<dbReference type="Gene3D" id="3.90.180.10">
    <property type="entry name" value="Medium-chain alcohol dehydrogenases, catalytic domain"/>
    <property type="match status" value="1"/>
</dbReference>
<dbReference type="InterPro" id="IPR013154">
    <property type="entry name" value="ADH-like_N"/>
</dbReference>
<evidence type="ECO:0000313" key="9">
    <source>
        <dbReference type="Proteomes" id="UP000239181"/>
    </source>
</evidence>
<keyword evidence="9" id="KW-1185">Reference proteome</keyword>
<evidence type="ECO:0000256" key="5">
    <source>
        <dbReference type="ARBA" id="ARBA00023027"/>
    </source>
</evidence>
<dbReference type="InterPro" id="IPR013149">
    <property type="entry name" value="ADH-like_C"/>
</dbReference>
<dbReference type="InterPro" id="IPR002328">
    <property type="entry name" value="ADH_Zn_CS"/>
</dbReference>
<dbReference type="SUPFAM" id="SSF51735">
    <property type="entry name" value="NAD(P)-binding Rossmann-fold domains"/>
    <property type="match status" value="1"/>
</dbReference>
<organism evidence="8 9">
    <name type="scientific">Pantoea coffeiphila</name>
    <dbReference type="NCBI Taxonomy" id="1465635"/>
    <lineage>
        <taxon>Bacteria</taxon>
        <taxon>Pseudomonadati</taxon>
        <taxon>Pseudomonadota</taxon>
        <taxon>Gammaproteobacteria</taxon>
        <taxon>Enterobacterales</taxon>
        <taxon>Erwiniaceae</taxon>
        <taxon>Pantoea</taxon>
    </lineage>
</organism>
<dbReference type="OrthoDB" id="9771084at2"/>